<evidence type="ECO:0008006" key="4">
    <source>
        <dbReference type="Google" id="ProtNLM"/>
    </source>
</evidence>
<keyword evidence="1" id="KW-0812">Transmembrane</keyword>
<sequence length="81" mass="8560">MYNMRRGPHPADTRFFFAGPLVGGLFGGLLGGFAGAAIARPRPIYGPPVPFYGPMPFYGPYGPTPYGPGPYGPNPYGYGGF</sequence>
<organism evidence="2 3">
    <name type="scientific">Cytobacillus mangrovibacter</name>
    <dbReference type="NCBI Taxonomy" id="3299024"/>
    <lineage>
        <taxon>Bacteria</taxon>
        <taxon>Bacillati</taxon>
        <taxon>Bacillota</taxon>
        <taxon>Bacilli</taxon>
        <taxon>Bacillales</taxon>
        <taxon>Bacillaceae</taxon>
        <taxon>Cytobacillus</taxon>
    </lineage>
</organism>
<evidence type="ECO:0000313" key="2">
    <source>
        <dbReference type="EMBL" id="MFE8696707.1"/>
    </source>
</evidence>
<proteinExistence type="predicted"/>
<accession>A0ABW6K1U2</accession>
<evidence type="ECO:0000313" key="3">
    <source>
        <dbReference type="Proteomes" id="UP001601058"/>
    </source>
</evidence>
<feature type="transmembrane region" description="Helical" evidence="1">
    <location>
        <begin position="15"/>
        <end position="39"/>
    </location>
</feature>
<dbReference type="RefSeq" id="WP_389219125.1">
    <property type="nucleotide sequence ID" value="NZ_JBIACJ010000004.1"/>
</dbReference>
<dbReference type="Proteomes" id="UP001601058">
    <property type="component" value="Unassembled WGS sequence"/>
</dbReference>
<comment type="caution">
    <text evidence="2">The sequence shown here is derived from an EMBL/GenBank/DDBJ whole genome shotgun (WGS) entry which is preliminary data.</text>
</comment>
<keyword evidence="1" id="KW-0472">Membrane</keyword>
<dbReference type="EMBL" id="JBIACJ010000004">
    <property type="protein sequence ID" value="MFE8696707.1"/>
    <property type="molecule type" value="Genomic_DNA"/>
</dbReference>
<evidence type="ECO:0000256" key="1">
    <source>
        <dbReference type="SAM" id="Phobius"/>
    </source>
</evidence>
<keyword evidence="3" id="KW-1185">Reference proteome</keyword>
<gene>
    <name evidence="2" type="ORF">ACFYKT_10195</name>
</gene>
<reference evidence="2 3" key="1">
    <citation type="submission" date="2024-08" db="EMBL/GenBank/DDBJ databases">
        <title>Two novel Cytobacillus novel species.</title>
        <authorList>
            <person name="Liu G."/>
        </authorList>
    </citation>
    <scope>NUCLEOTIDE SEQUENCE [LARGE SCALE GENOMIC DNA]</scope>
    <source>
        <strain evidence="2 3">FJAT-53684</strain>
    </source>
</reference>
<keyword evidence="1" id="KW-1133">Transmembrane helix</keyword>
<protein>
    <recommendedName>
        <fullName evidence="4">Spore coat protein</fullName>
    </recommendedName>
</protein>
<name>A0ABW6K1U2_9BACI</name>